<dbReference type="Proteomes" id="UP000645612">
    <property type="component" value="Unassembled WGS sequence"/>
</dbReference>
<reference evidence="1" key="1">
    <citation type="submission" date="2020-12" db="EMBL/GenBank/DDBJ databases">
        <title>Burkholderia cepacia complex in Mexico.</title>
        <authorList>
            <person name="Estrada P."/>
        </authorList>
    </citation>
    <scope>NUCLEOTIDE SEQUENCE</scope>
    <source>
        <strain evidence="1">871</strain>
    </source>
</reference>
<proteinExistence type="predicted"/>
<protein>
    <submittedName>
        <fullName evidence="1">Uncharacterized protein</fullName>
    </submittedName>
</protein>
<dbReference type="EMBL" id="JAEDXG010000049">
    <property type="protein sequence ID" value="MBH9701624.1"/>
    <property type="molecule type" value="Genomic_DNA"/>
</dbReference>
<organism evidence="1 2">
    <name type="scientific">Burkholderia cepacia</name>
    <name type="common">Pseudomonas cepacia</name>
    <dbReference type="NCBI Taxonomy" id="292"/>
    <lineage>
        <taxon>Bacteria</taxon>
        <taxon>Pseudomonadati</taxon>
        <taxon>Pseudomonadota</taxon>
        <taxon>Betaproteobacteria</taxon>
        <taxon>Burkholderiales</taxon>
        <taxon>Burkholderiaceae</taxon>
        <taxon>Burkholderia</taxon>
        <taxon>Burkholderia cepacia complex</taxon>
    </lineage>
</organism>
<evidence type="ECO:0000313" key="2">
    <source>
        <dbReference type="Proteomes" id="UP000645612"/>
    </source>
</evidence>
<name>A0A8I1B5I2_BURCE</name>
<sequence>MAQAQGKVTPKNDSAGVEVNICQPQWIDEQETFKIANSPPRTANLTFSGADLNYLARVLYAESSGAGILPDESDRRIEKEALLNVFYFRLNRKGYPRNDYIAKTFSMVCNAAGQFDSLQPKPRPKFINSGNPKYKALGKSECSDLQESIDAVKAFIAGGPNSKYIYDNFRSRSSRHSGTIIGNSKFWLSELGKEESDAVR</sequence>
<evidence type="ECO:0000313" key="1">
    <source>
        <dbReference type="EMBL" id="MBH9701624.1"/>
    </source>
</evidence>
<accession>A0A8I1B5I2</accession>
<comment type="caution">
    <text evidence="1">The sequence shown here is derived from an EMBL/GenBank/DDBJ whole genome shotgun (WGS) entry which is preliminary data.</text>
</comment>
<dbReference type="RefSeq" id="WP_124468644.1">
    <property type="nucleotide sequence ID" value="NZ_CADDZZ010000011.1"/>
</dbReference>
<gene>
    <name evidence="1" type="ORF">JAO13_34810</name>
</gene>
<dbReference type="AlphaFoldDB" id="A0A8I1B5I2"/>